<keyword evidence="5 10" id="KW-0169">Cobalamin biosynthesis</keyword>
<dbReference type="EC" id="2.4.2.21" evidence="3 10"/>
<name>A0A8J7INH6_9BACT</name>
<sequence length="349" mass="36117">MTLLQSALDRITPVSSDLIAQTQARLDNKTKPLGALGRLEEIAARYAAIAGNFAPETGPKVIYTFAGDHGIVEEGVSACPKEVTTQMVFNFLRGGAGVNVLARHAGAEVRVVDIGVDHEFEPAPGLHLCKVARGTRNFTKESAMTREEAIAALEVGIALADRAKAEGIAMLGTGDMGIGNTTPSSAIIAALTGCPVAEVTHRGTGIDDAALQKKIGLIEAGLALHRPDPADPVDLLAKVGGLEIGGIAGLVLGAAANRIPVVVDGFISTAGALIACELHPNVKDYVFAAHASVEIGHRRMLQRIDAEPILDLQLRLGEGTGAALAMGIIEAAVKILKEMATFAEAGVTP</sequence>
<comment type="caution">
    <text evidence="11">The sequence shown here is derived from an EMBL/GenBank/DDBJ whole genome shotgun (WGS) entry which is preliminary data.</text>
</comment>
<dbReference type="Gene3D" id="1.10.1610.10">
    <property type="match status" value="1"/>
</dbReference>
<dbReference type="Gene3D" id="3.40.50.10210">
    <property type="match status" value="1"/>
</dbReference>
<dbReference type="PANTHER" id="PTHR43463">
    <property type="entry name" value="NICOTINATE-NUCLEOTIDE--DIMETHYLBENZIMIDAZOLE PHOSPHORIBOSYLTRANSFERASE"/>
    <property type="match status" value="1"/>
</dbReference>
<accession>A0A8J7INH6</accession>
<dbReference type="CDD" id="cd02439">
    <property type="entry name" value="DMB-PRT_CobT"/>
    <property type="match status" value="1"/>
</dbReference>
<evidence type="ECO:0000256" key="3">
    <source>
        <dbReference type="ARBA" id="ARBA00011991"/>
    </source>
</evidence>
<dbReference type="GO" id="GO:0008939">
    <property type="term" value="F:nicotinate-nucleotide-dimethylbenzimidazole phosphoribosyltransferase activity"/>
    <property type="evidence" value="ECO:0007669"/>
    <property type="project" value="UniProtKB-UniRule"/>
</dbReference>
<evidence type="ECO:0000313" key="12">
    <source>
        <dbReference type="Proteomes" id="UP000636888"/>
    </source>
</evidence>
<dbReference type="PANTHER" id="PTHR43463:SF1">
    <property type="entry name" value="NICOTINATE-NUCLEOTIDE--DIMETHYLBENZIMIDAZOLE PHOSPHORIBOSYLTRANSFERASE"/>
    <property type="match status" value="1"/>
</dbReference>
<evidence type="ECO:0000313" key="11">
    <source>
        <dbReference type="EMBL" id="MBJ6724773.1"/>
    </source>
</evidence>
<organism evidence="11 12">
    <name type="scientific">Geomesophilobacter sediminis</name>
    <dbReference type="NCBI Taxonomy" id="2798584"/>
    <lineage>
        <taxon>Bacteria</taxon>
        <taxon>Pseudomonadati</taxon>
        <taxon>Thermodesulfobacteriota</taxon>
        <taxon>Desulfuromonadia</taxon>
        <taxon>Geobacterales</taxon>
        <taxon>Geobacteraceae</taxon>
        <taxon>Geomesophilobacter</taxon>
    </lineage>
</organism>
<evidence type="ECO:0000256" key="9">
    <source>
        <dbReference type="ARBA" id="ARBA00047340"/>
    </source>
</evidence>
<evidence type="ECO:0000256" key="8">
    <source>
        <dbReference type="ARBA" id="ARBA00030686"/>
    </source>
</evidence>
<dbReference type="NCBIfam" id="NF000996">
    <property type="entry name" value="PRK00105.1"/>
    <property type="match status" value="1"/>
</dbReference>
<evidence type="ECO:0000256" key="2">
    <source>
        <dbReference type="ARBA" id="ARBA00007110"/>
    </source>
</evidence>
<dbReference type="EMBL" id="JAEMHM010000006">
    <property type="protein sequence ID" value="MBJ6724773.1"/>
    <property type="molecule type" value="Genomic_DNA"/>
</dbReference>
<keyword evidence="6 10" id="KW-0328">Glycosyltransferase</keyword>
<dbReference type="GO" id="GO:0009236">
    <property type="term" value="P:cobalamin biosynthetic process"/>
    <property type="evidence" value="ECO:0007669"/>
    <property type="project" value="UniProtKB-UniRule"/>
</dbReference>
<dbReference type="NCBIfam" id="TIGR03160">
    <property type="entry name" value="cobT_DBIPRT"/>
    <property type="match status" value="1"/>
</dbReference>
<evidence type="ECO:0000256" key="10">
    <source>
        <dbReference type="HAMAP-Rule" id="MF_00230"/>
    </source>
</evidence>
<dbReference type="InterPro" id="IPR003200">
    <property type="entry name" value="Nict_dMeBzImd_PRibTrfase"/>
</dbReference>
<keyword evidence="12" id="KW-1185">Reference proteome</keyword>
<gene>
    <name evidence="10 11" type="primary">cobT</name>
    <name evidence="11" type="ORF">JFN93_08650</name>
</gene>
<dbReference type="AlphaFoldDB" id="A0A8J7INH6"/>
<dbReference type="InterPro" id="IPR023195">
    <property type="entry name" value="Nict_dMeBzImd_PRibTrfase_N"/>
</dbReference>
<dbReference type="HAMAP" id="MF_00230">
    <property type="entry name" value="CobT"/>
    <property type="match status" value="1"/>
</dbReference>
<dbReference type="InterPro" id="IPR036087">
    <property type="entry name" value="Nict_dMeBzImd_PRibTrfase_sf"/>
</dbReference>
<evidence type="ECO:0000256" key="4">
    <source>
        <dbReference type="ARBA" id="ARBA00015486"/>
    </source>
</evidence>
<protein>
    <recommendedName>
        <fullName evidence="4 10">Nicotinate-nucleotide--dimethylbenzimidazole phosphoribosyltransferase</fullName>
        <shortName evidence="10">NN:DBI PRT</shortName>
        <ecNumber evidence="3 10">2.4.2.21</ecNumber>
    </recommendedName>
    <alternativeName>
        <fullName evidence="8 10">N(1)-alpha-phosphoribosyltransferase</fullName>
    </alternativeName>
</protein>
<evidence type="ECO:0000256" key="5">
    <source>
        <dbReference type="ARBA" id="ARBA00022573"/>
    </source>
</evidence>
<feature type="active site" description="Proton acceptor" evidence="10">
    <location>
        <position position="318"/>
    </location>
</feature>
<dbReference type="UniPathway" id="UPA00061">
    <property type="reaction ID" value="UER00516"/>
</dbReference>
<evidence type="ECO:0000256" key="1">
    <source>
        <dbReference type="ARBA" id="ARBA00005049"/>
    </source>
</evidence>
<evidence type="ECO:0000256" key="7">
    <source>
        <dbReference type="ARBA" id="ARBA00022679"/>
    </source>
</evidence>
<comment type="similarity">
    <text evidence="2 10">Belongs to the CobT family.</text>
</comment>
<comment type="pathway">
    <text evidence="1 10">Nucleoside biosynthesis; alpha-ribazole biosynthesis; alpha-ribazole from 5,6-dimethylbenzimidazole: step 1/2.</text>
</comment>
<proteinExistence type="inferred from homology"/>
<dbReference type="Pfam" id="PF02277">
    <property type="entry name" value="DBI_PRT"/>
    <property type="match status" value="1"/>
</dbReference>
<reference evidence="11" key="1">
    <citation type="submission" date="2020-12" db="EMBL/GenBank/DDBJ databases">
        <title>Geomonas sp. Red875, isolated from river sediment.</title>
        <authorList>
            <person name="Xu Z."/>
            <person name="Zhang Z."/>
            <person name="Masuda Y."/>
            <person name="Itoh H."/>
            <person name="Senoo K."/>
        </authorList>
    </citation>
    <scope>NUCLEOTIDE SEQUENCE</scope>
    <source>
        <strain evidence="11">Red875</strain>
    </source>
</reference>
<dbReference type="RefSeq" id="WP_199383661.1">
    <property type="nucleotide sequence ID" value="NZ_JAEMHM010000006.1"/>
</dbReference>
<dbReference type="Proteomes" id="UP000636888">
    <property type="component" value="Unassembled WGS sequence"/>
</dbReference>
<evidence type="ECO:0000256" key="6">
    <source>
        <dbReference type="ARBA" id="ARBA00022676"/>
    </source>
</evidence>
<dbReference type="FunFam" id="3.40.50.10210:FF:000001">
    <property type="entry name" value="Nicotinate-nucleotide--dimethylbenzimidazole phosphoribosyltransferase"/>
    <property type="match status" value="1"/>
</dbReference>
<dbReference type="InterPro" id="IPR017846">
    <property type="entry name" value="Nict_dMeBzImd_PRibTrfase_bact"/>
</dbReference>
<dbReference type="SUPFAM" id="SSF52733">
    <property type="entry name" value="Nicotinate mononucleotide:5,6-dimethylbenzimidazole phosphoribosyltransferase (CobT)"/>
    <property type="match status" value="1"/>
</dbReference>
<comment type="function">
    <text evidence="10">Catalyzes the synthesis of alpha-ribazole-5'-phosphate from nicotinate mononucleotide (NAMN) and 5,6-dimethylbenzimidazole (DMB).</text>
</comment>
<keyword evidence="7 10" id="KW-0808">Transferase</keyword>
<comment type="catalytic activity">
    <reaction evidence="9 10">
        <text>5,6-dimethylbenzimidazole + nicotinate beta-D-ribonucleotide = alpha-ribazole 5'-phosphate + nicotinate + H(+)</text>
        <dbReference type="Rhea" id="RHEA:11196"/>
        <dbReference type="ChEBI" id="CHEBI:15378"/>
        <dbReference type="ChEBI" id="CHEBI:15890"/>
        <dbReference type="ChEBI" id="CHEBI:32544"/>
        <dbReference type="ChEBI" id="CHEBI:57502"/>
        <dbReference type="ChEBI" id="CHEBI:57918"/>
        <dbReference type="EC" id="2.4.2.21"/>
    </reaction>
</comment>